<feature type="compositionally biased region" description="Polar residues" evidence="1">
    <location>
        <begin position="396"/>
        <end position="405"/>
    </location>
</feature>
<dbReference type="Proteomes" id="UP000824230">
    <property type="component" value="Unassembled WGS sequence"/>
</dbReference>
<dbReference type="EMBL" id="DXFG01000237">
    <property type="protein sequence ID" value="HIX38364.1"/>
    <property type="molecule type" value="Genomic_DNA"/>
</dbReference>
<reference evidence="2" key="1">
    <citation type="journal article" date="2021" name="PeerJ">
        <title>Extensive microbial diversity within the chicken gut microbiome revealed by metagenomics and culture.</title>
        <authorList>
            <person name="Gilroy R."/>
            <person name="Ravi A."/>
            <person name="Getino M."/>
            <person name="Pursley I."/>
            <person name="Horton D.L."/>
            <person name="Alikhan N.F."/>
            <person name="Baker D."/>
            <person name="Gharbi K."/>
            <person name="Hall N."/>
            <person name="Watson M."/>
            <person name="Adriaenssens E.M."/>
            <person name="Foster-Nyarko E."/>
            <person name="Jarju S."/>
            <person name="Secka A."/>
            <person name="Antonio M."/>
            <person name="Oren A."/>
            <person name="Chaudhuri R.R."/>
            <person name="La Ragione R."/>
            <person name="Hildebrand F."/>
            <person name="Pallen M.J."/>
        </authorList>
    </citation>
    <scope>NUCLEOTIDE SEQUENCE</scope>
    <source>
        <strain evidence="2">ChiHjej12B11-1927</strain>
    </source>
</reference>
<evidence type="ECO:0000256" key="1">
    <source>
        <dbReference type="SAM" id="MobiDB-lite"/>
    </source>
</evidence>
<sequence>MDQKDAEYLLNFLTRGDVDYAMKALRLNNTALKTDESQLVQNISLGELAKGIEQIRGIQLDIFGLKENGLSAVSTAESAKTDFVNSVYSTGGDYVRMIAADYEGYSSFTDSITVRYSCDSQKRLQGGLYIQTDSETLVKDVEFEFDGQEVDPEKLEAGSAFQIQVTVKNTASEVLPGNVYFTISETLDGLPQKLCTIQENPWCNGDINNSGQVQSFLAKDLGPDETQTLLIDCSIPENAGNKVVGLELAVSEEVSGVIYGSKTLAFTVPVPAEDPDGSDTDQPGTEPDSPDTDQPGTEPDNPDTDQPGTEPDNPDTDQPDAEPDNPDTDQPGTEPDNPDTDQPGTEPDNPDTNQPDAEPGTSTKNPDTNQSGTSSKEPQTSDEESSKAISGKKAENTPNGENSTSADKDSVATGDKTNFVSSVLLFSLSLAAVFTCLRKRKHN</sequence>
<organism evidence="2 3">
    <name type="scientific">Candidatus Blautia pullistercoris</name>
    <dbReference type="NCBI Taxonomy" id="2838499"/>
    <lineage>
        <taxon>Bacteria</taxon>
        <taxon>Bacillati</taxon>
        <taxon>Bacillota</taxon>
        <taxon>Clostridia</taxon>
        <taxon>Lachnospirales</taxon>
        <taxon>Lachnospiraceae</taxon>
        <taxon>Blautia</taxon>
    </lineage>
</organism>
<protein>
    <submittedName>
        <fullName evidence="2">Uncharacterized protein</fullName>
    </submittedName>
</protein>
<dbReference type="AlphaFoldDB" id="A0A9D1VNM2"/>
<name>A0A9D1VNM2_9FIRM</name>
<feature type="compositionally biased region" description="Acidic residues" evidence="1">
    <location>
        <begin position="312"/>
        <end position="327"/>
    </location>
</feature>
<evidence type="ECO:0000313" key="3">
    <source>
        <dbReference type="Proteomes" id="UP000824230"/>
    </source>
</evidence>
<feature type="region of interest" description="Disordered" evidence="1">
    <location>
        <begin position="268"/>
        <end position="413"/>
    </location>
</feature>
<evidence type="ECO:0000313" key="2">
    <source>
        <dbReference type="EMBL" id="HIX38364.1"/>
    </source>
</evidence>
<accession>A0A9D1VNM2</accession>
<proteinExistence type="predicted"/>
<feature type="compositionally biased region" description="Polar residues" evidence="1">
    <location>
        <begin position="350"/>
        <end position="378"/>
    </location>
</feature>
<comment type="caution">
    <text evidence="2">The sequence shown here is derived from an EMBL/GenBank/DDBJ whole genome shotgun (WGS) entry which is preliminary data.</text>
</comment>
<gene>
    <name evidence="2" type="ORF">H9738_10935</name>
</gene>
<reference evidence="2" key="2">
    <citation type="submission" date="2021-04" db="EMBL/GenBank/DDBJ databases">
        <authorList>
            <person name="Gilroy R."/>
        </authorList>
    </citation>
    <scope>NUCLEOTIDE SEQUENCE</scope>
    <source>
        <strain evidence="2">ChiHjej12B11-1927</strain>
    </source>
</reference>